<dbReference type="EMBL" id="JAMQBK010000083">
    <property type="protein sequence ID" value="MCM2374302.1"/>
    <property type="molecule type" value="Genomic_DNA"/>
</dbReference>
<dbReference type="Gene3D" id="1.20.120.160">
    <property type="entry name" value="HPT domain"/>
    <property type="match status" value="1"/>
</dbReference>
<reference evidence="1 2" key="1">
    <citation type="journal article" date="2022" name="Syst. Appl. Microbiol.">
        <title>Rhodopirellula aestuarii sp. nov., a novel member of the genus Rhodopirellula isolated from brackish sediments collected in the Tagus River estuary, Portugal.</title>
        <authorList>
            <person name="Vitorino I.R."/>
            <person name="Klimek D."/>
            <person name="Calusinska M."/>
            <person name="Lobo-da-Cunha A."/>
            <person name="Vasconcelos V."/>
            <person name="Lage O.M."/>
        </authorList>
    </citation>
    <scope>NUCLEOTIDE SEQUENCE [LARGE SCALE GENOMIC DNA]</scope>
    <source>
        <strain evidence="1 2">ICT_H3.1</strain>
    </source>
</reference>
<name>A0ABT0UBD7_9BACT</name>
<dbReference type="SUPFAM" id="SSF47226">
    <property type="entry name" value="Histidine-containing phosphotransfer domain, HPT domain"/>
    <property type="match status" value="1"/>
</dbReference>
<evidence type="ECO:0000313" key="2">
    <source>
        <dbReference type="Proteomes" id="UP001202961"/>
    </source>
</evidence>
<comment type="caution">
    <text evidence="1">The sequence shown here is derived from an EMBL/GenBank/DDBJ whole genome shotgun (WGS) entry which is preliminary data.</text>
</comment>
<sequence>MNEREFPEALKRCGGDLELLASTAVMIGEDVPIELKRLTKAIQNGDAHQAGASAHALKGMLATFEEGAAVNGLRNVESAAFGGDLAVAQTSLDGIRADILSLTERIRAVGT</sequence>
<evidence type="ECO:0000313" key="1">
    <source>
        <dbReference type="EMBL" id="MCM2374302.1"/>
    </source>
</evidence>
<keyword evidence="2" id="KW-1185">Reference proteome</keyword>
<accession>A0ABT0UBD7</accession>
<dbReference type="Proteomes" id="UP001202961">
    <property type="component" value="Unassembled WGS sequence"/>
</dbReference>
<organism evidence="1 2">
    <name type="scientific">Aporhodopirellula aestuarii</name>
    <dbReference type="NCBI Taxonomy" id="2950107"/>
    <lineage>
        <taxon>Bacteria</taxon>
        <taxon>Pseudomonadati</taxon>
        <taxon>Planctomycetota</taxon>
        <taxon>Planctomycetia</taxon>
        <taxon>Pirellulales</taxon>
        <taxon>Pirellulaceae</taxon>
        <taxon>Aporhodopirellula</taxon>
    </lineage>
</organism>
<protein>
    <submittedName>
        <fullName evidence="1">Hpt domain-containing protein</fullName>
    </submittedName>
</protein>
<gene>
    <name evidence="1" type="ORF">NB063_27100</name>
</gene>
<proteinExistence type="predicted"/>
<dbReference type="RefSeq" id="WP_250932191.1">
    <property type="nucleotide sequence ID" value="NZ_JAMQBK010000083.1"/>
</dbReference>
<dbReference type="InterPro" id="IPR036641">
    <property type="entry name" value="HPT_dom_sf"/>
</dbReference>